<dbReference type="Gene3D" id="3.30.300.30">
    <property type="match status" value="1"/>
</dbReference>
<dbReference type="Pfam" id="PF00501">
    <property type="entry name" value="AMP-binding"/>
    <property type="match status" value="1"/>
</dbReference>
<dbReference type="Pfam" id="PF13193">
    <property type="entry name" value="AMP-binding_C"/>
    <property type="match status" value="1"/>
</dbReference>
<dbReference type="Proteomes" id="UP000198224">
    <property type="component" value="Chromosome I"/>
</dbReference>
<keyword evidence="2" id="KW-0596">Phosphopantetheine</keyword>
<dbReference type="GO" id="GO:0003824">
    <property type="term" value="F:catalytic activity"/>
    <property type="evidence" value="ECO:0007669"/>
    <property type="project" value="InterPro"/>
</dbReference>
<dbReference type="InterPro" id="IPR001242">
    <property type="entry name" value="Condensation_dom"/>
</dbReference>
<name>A0A1C4XB58_9ACTN</name>
<dbReference type="Pfam" id="PF00668">
    <property type="entry name" value="Condensation"/>
    <property type="match status" value="1"/>
</dbReference>
<dbReference type="InterPro" id="IPR045851">
    <property type="entry name" value="AMP-bd_C_sf"/>
</dbReference>
<dbReference type="InterPro" id="IPR010071">
    <property type="entry name" value="AA_adenyl_dom"/>
</dbReference>
<keyword evidence="6" id="KW-1185">Reference proteome</keyword>
<dbReference type="Gene3D" id="3.30.559.10">
    <property type="entry name" value="Chloramphenicol acetyltransferase-like domain"/>
    <property type="match status" value="1"/>
</dbReference>
<dbReference type="SUPFAM" id="SSF47336">
    <property type="entry name" value="ACP-like"/>
    <property type="match status" value="1"/>
</dbReference>
<dbReference type="InterPro" id="IPR025110">
    <property type="entry name" value="AMP-bd_C"/>
</dbReference>
<evidence type="ECO:0000313" key="6">
    <source>
        <dbReference type="Proteomes" id="UP000198224"/>
    </source>
</evidence>
<dbReference type="PANTHER" id="PTHR45527">
    <property type="entry name" value="NONRIBOSOMAL PEPTIDE SYNTHETASE"/>
    <property type="match status" value="1"/>
</dbReference>
<dbReference type="SUPFAM" id="SSF52777">
    <property type="entry name" value="CoA-dependent acyltransferases"/>
    <property type="match status" value="2"/>
</dbReference>
<dbReference type="InterPro" id="IPR009081">
    <property type="entry name" value="PP-bd_ACP"/>
</dbReference>
<dbReference type="PROSITE" id="PS00455">
    <property type="entry name" value="AMP_BINDING"/>
    <property type="match status" value="1"/>
</dbReference>
<dbReference type="EMBL" id="LT607409">
    <property type="protein sequence ID" value="SCF05574.1"/>
    <property type="molecule type" value="Genomic_DNA"/>
</dbReference>
<dbReference type="SMART" id="SM00823">
    <property type="entry name" value="PKS_PP"/>
    <property type="match status" value="1"/>
</dbReference>
<dbReference type="GO" id="GO:0044550">
    <property type="term" value="P:secondary metabolite biosynthetic process"/>
    <property type="evidence" value="ECO:0007669"/>
    <property type="project" value="TreeGrafter"/>
</dbReference>
<sequence>MGQENVLCRAGRAGPHDRCMVRTGRASFAQERLYFLDQLQPGNPAYVVAFAVHLRGALRPEALRTALTRVVARHDALRTTFAVVDGVLTQRVSSTAAVDVDITADGWVDRATQEAHLRTLVAEQARQPFDLADGPVVRAFLRSWGPDEHGLAVLVHHIACDGWSVGLLLRDLAAEYNATVDGSVAAYDEPAESYLAYAGRQHETWRRDSSGLDFWRAALVDVPQLALPTDFPRPSVLGTSGAVLRRPVEPELVRRLGEWGRARGATLFAVTLAAYASVLSRYARQDEVVVGVPVANRMDDAEERLVGCLVNTLPIRLDVSGRPSFTELVDRARRASMAAFANQDVPFEQIVRATVGERQLSHAPLFQTSLTVQNFPFAFPEFAGVRLTEVDVEIDVTKFDLGLTLDVSTDVPFLRAEYSTELFTAETVGTLLTHYLTFLRSIVDEEQREPSMVDEAERAQLTVGVNPPLASASVRHPSVLRRFADHVAATPEAVAVRHRDVEITYAELDRWAGRIAAGLADRGVRPGVRVGLLLGRSPAVVAAILGVWKLGGVYVPLDPDYPRQRLELIAANAGMAVLVVDPETAEAAAALTRDSGTPLADAHTLDGVPVREETFPGPDDPAYVIYTSGSTGVPKGVLVGHGGLDALNSPTPAGLDVTAADVWLAASSFSFDASVWEMWGALTTGARLVIADRVDLVDRERLARLVRREAVTVLFQTPGALYRLLPPYLRTLDADETSRIRYVVLGGEALSWSRLASLIADAPGLRTVFVNMYGITEGTIHVTIFQASAADVPRVREGAIGVPLPSGRCYVLDEDLRPTGLNVPGELYCGGALVAQGYLDNPELTAARFPPDPYGGGVMYRTGDVVKWGLDGSMVYLGRNDTQVQVRGYRVELAEVEGALLTHPAVRSCAVAAEDDELVAFVVEGIGPDAEHDLRAHLRETLPAYMVPSRILSVASIPLTAHGKVDLPRLLADSRAARTTTAPSPTPAGVVGTGLEERIRACWVEVLRRPDVGLHDNFFDLGGHSFALIALQQRMSEEGLDVSVTDLFRCGTVAGCAAALRQAAPVVADANAAQRRQGRALLADRRRSVGAGRG</sequence>
<dbReference type="NCBIfam" id="TIGR01733">
    <property type="entry name" value="AA-adenyl-dom"/>
    <property type="match status" value="1"/>
</dbReference>
<evidence type="ECO:0000259" key="4">
    <source>
        <dbReference type="PROSITE" id="PS50075"/>
    </source>
</evidence>
<dbReference type="GO" id="GO:0005737">
    <property type="term" value="C:cytoplasm"/>
    <property type="evidence" value="ECO:0007669"/>
    <property type="project" value="TreeGrafter"/>
</dbReference>
<dbReference type="PROSITE" id="PS50075">
    <property type="entry name" value="CARRIER"/>
    <property type="match status" value="1"/>
</dbReference>
<comment type="cofactor">
    <cofactor evidence="1">
        <name>pantetheine 4'-phosphate</name>
        <dbReference type="ChEBI" id="CHEBI:47942"/>
    </cofactor>
</comment>
<dbReference type="InterPro" id="IPR020845">
    <property type="entry name" value="AMP-binding_CS"/>
</dbReference>
<reference evidence="6" key="1">
    <citation type="submission" date="2016-06" db="EMBL/GenBank/DDBJ databases">
        <authorList>
            <person name="Varghese N."/>
            <person name="Submissions Spin"/>
        </authorList>
    </citation>
    <scope>NUCLEOTIDE SEQUENCE [LARGE SCALE GENOMIC DNA]</scope>
    <source>
        <strain evidence="6">DSM 45160</strain>
    </source>
</reference>
<evidence type="ECO:0000256" key="1">
    <source>
        <dbReference type="ARBA" id="ARBA00001957"/>
    </source>
</evidence>
<dbReference type="GO" id="GO:0008610">
    <property type="term" value="P:lipid biosynthetic process"/>
    <property type="evidence" value="ECO:0007669"/>
    <property type="project" value="UniProtKB-ARBA"/>
</dbReference>
<organism evidence="5 6">
    <name type="scientific">Micromonospora chokoriensis</name>
    <dbReference type="NCBI Taxonomy" id="356851"/>
    <lineage>
        <taxon>Bacteria</taxon>
        <taxon>Bacillati</taxon>
        <taxon>Actinomycetota</taxon>
        <taxon>Actinomycetes</taxon>
        <taxon>Micromonosporales</taxon>
        <taxon>Micromonosporaceae</taxon>
        <taxon>Micromonospora</taxon>
    </lineage>
</organism>
<dbReference type="InterPro" id="IPR036736">
    <property type="entry name" value="ACP-like_sf"/>
</dbReference>
<evidence type="ECO:0000313" key="5">
    <source>
        <dbReference type="EMBL" id="SCF05574.1"/>
    </source>
</evidence>
<evidence type="ECO:0000256" key="3">
    <source>
        <dbReference type="ARBA" id="ARBA00022553"/>
    </source>
</evidence>
<dbReference type="Gene3D" id="1.10.1200.10">
    <property type="entry name" value="ACP-like"/>
    <property type="match status" value="1"/>
</dbReference>
<dbReference type="GO" id="GO:0043041">
    <property type="term" value="P:amino acid activation for nonribosomal peptide biosynthetic process"/>
    <property type="evidence" value="ECO:0007669"/>
    <property type="project" value="TreeGrafter"/>
</dbReference>
<dbReference type="InterPro" id="IPR042099">
    <property type="entry name" value="ANL_N_sf"/>
</dbReference>
<dbReference type="Gene3D" id="3.40.50.12780">
    <property type="entry name" value="N-terminal domain of ligase-like"/>
    <property type="match status" value="1"/>
</dbReference>
<dbReference type="AlphaFoldDB" id="A0A1C4XB58"/>
<dbReference type="InterPro" id="IPR023213">
    <property type="entry name" value="CAT-like_dom_sf"/>
</dbReference>
<dbReference type="GO" id="GO:0031177">
    <property type="term" value="F:phosphopantetheine binding"/>
    <property type="evidence" value="ECO:0007669"/>
    <property type="project" value="InterPro"/>
</dbReference>
<dbReference type="InterPro" id="IPR000873">
    <property type="entry name" value="AMP-dep_synth/lig_dom"/>
</dbReference>
<proteinExistence type="predicted"/>
<accession>A0A1C4XB58</accession>
<protein>
    <submittedName>
        <fullName evidence="5">Amino acid adenylation domain-containing protein</fullName>
    </submittedName>
</protein>
<feature type="domain" description="Carrier" evidence="4">
    <location>
        <begin position="990"/>
        <end position="1064"/>
    </location>
</feature>
<dbReference type="PANTHER" id="PTHR45527:SF1">
    <property type="entry name" value="FATTY ACID SYNTHASE"/>
    <property type="match status" value="1"/>
</dbReference>
<dbReference type="InterPro" id="IPR020806">
    <property type="entry name" value="PKS_PP-bd"/>
</dbReference>
<gene>
    <name evidence="5" type="ORF">GA0070612_3382</name>
</gene>
<dbReference type="CDD" id="cd19531">
    <property type="entry name" value="LCL_NRPS-like"/>
    <property type="match status" value="1"/>
</dbReference>
<dbReference type="Gene3D" id="3.30.559.30">
    <property type="entry name" value="Nonribosomal peptide synthetase, condensation domain"/>
    <property type="match status" value="1"/>
</dbReference>
<dbReference type="SUPFAM" id="SSF56801">
    <property type="entry name" value="Acetyl-CoA synthetase-like"/>
    <property type="match status" value="1"/>
</dbReference>
<evidence type="ECO:0000256" key="2">
    <source>
        <dbReference type="ARBA" id="ARBA00022450"/>
    </source>
</evidence>
<keyword evidence="3" id="KW-0597">Phosphoprotein</keyword>
<dbReference type="Pfam" id="PF00550">
    <property type="entry name" value="PP-binding"/>
    <property type="match status" value="1"/>
</dbReference>